<evidence type="ECO:0000313" key="5">
    <source>
        <dbReference type="EMBL" id="PYE19660.1"/>
    </source>
</evidence>
<dbReference type="CDD" id="cd00614">
    <property type="entry name" value="CGS_like"/>
    <property type="match status" value="1"/>
</dbReference>
<dbReference type="EMBL" id="QJSQ01000019">
    <property type="protein sequence ID" value="PYE19660.1"/>
    <property type="molecule type" value="Genomic_DNA"/>
</dbReference>
<proteinExistence type="inferred from homology"/>
<gene>
    <name evidence="5" type="ORF">C7410_119102</name>
</gene>
<dbReference type="InterPro" id="IPR015424">
    <property type="entry name" value="PyrdxlP-dep_Trfase"/>
</dbReference>
<reference evidence="5 6" key="1">
    <citation type="submission" date="2018-06" db="EMBL/GenBank/DDBJ databases">
        <title>Genomic Encyclopedia of Type Strains, Phase IV (KMG-V): Genome sequencing to study the core and pangenomes of soil and plant-associated prokaryotes.</title>
        <authorList>
            <person name="Whitman W."/>
        </authorList>
    </citation>
    <scope>NUCLEOTIDE SEQUENCE [LARGE SCALE GENOMIC DNA]</scope>
    <source>
        <strain evidence="5 6">SRCL-318</strain>
    </source>
</reference>
<comment type="cofactor">
    <cofactor evidence="1 4">
        <name>pyridoxal 5'-phosphate</name>
        <dbReference type="ChEBI" id="CHEBI:597326"/>
    </cofactor>
</comment>
<name>A0A2V4TR92_9BURK</name>
<dbReference type="InterPro" id="IPR015421">
    <property type="entry name" value="PyrdxlP-dep_Trfase_major"/>
</dbReference>
<dbReference type="AlphaFoldDB" id="A0A2V4TR92"/>
<accession>A0A2V4TR92</accession>
<dbReference type="Gene3D" id="3.40.640.10">
    <property type="entry name" value="Type I PLP-dependent aspartate aminotransferase-like (Major domain)"/>
    <property type="match status" value="1"/>
</dbReference>
<dbReference type="Proteomes" id="UP000247772">
    <property type="component" value="Unassembled WGS sequence"/>
</dbReference>
<organism evidence="5 6">
    <name type="scientific">Paraburkholderia silvatlantica</name>
    <dbReference type="NCBI Taxonomy" id="321895"/>
    <lineage>
        <taxon>Bacteria</taxon>
        <taxon>Pseudomonadati</taxon>
        <taxon>Pseudomonadota</taxon>
        <taxon>Betaproteobacteria</taxon>
        <taxon>Burkholderiales</taxon>
        <taxon>Burkholderiaceae</taxon>
        <taxon>Paraburkholderia</taxon>
    </lineage>
</organism>
<keyword evidence="2 3" id="KW-0663">Pyridoxal phosphate</keyword>
<dbReference type="GO" id="GO:0016846">
    <property type="term" value="F:carbon-sulfur lyase activity"/>
    <property type="evidence" value="ECO:0007669"/>
    <property type="project" value="TreeGrafter"/>
</dbReference>
<comment type="caution">
    <text evidence="5">The sequence shown here is derived from an EMBL/GenBank/DDBJ whole genome shotgun (WGS) entry which is preliminary data.</text>
</comment>
<dbReference type="Pfam" id="PF01053">
    <property type="entry name" value="Cys_Met_Meta_PP"/>
    <property type="match status" value="1"/>
</dbReference>
<dbReference type="FunFam" id="3.40.640.10:FF:000046">
    <property type="entry name" value="Cystathionine gamma-lyase"/>
    <property type="match status" value="1"/>
</dbReference>
<dbReference type="GO" id="GO:0030170">
    <property type="term" value="F:pyridoxal phosphate binding"/>
    <property type="evidence" value="ECO:0007669"/>
    <property type="project" value="InterPro"/>
</dbReference>
<comment type="similarity">
    <text evidence="4">Belongs to the trans-sulfuration enzymes family.</text>
</comment>
<evidence type="ECO:0000256" key="2">
    <source>
        <dbReference type="ARBA" id="ARBA00022898"/>
    </source>
</evidence>
<dbReference type="PIRSF" id="PIRSF001434">
    <property type="entry name" value="CGS"/>
    <property type="match status" value="1"/>
</dbReference>
<dbReference type="GO" id="GO:0005737">
    <property type="term" value="C:cytoplasm"/>
    <property type="evidence" value="ECO:0007669"/>
    <property type="project" value="TreeGrafter"/>
</dbReference>
<dbReference type="InterPro" id="IPR000277">
    <property type="entry name" value="Cys/Met-Metab_PyrdxlP-dep_enz"/>
</dbReference>
<dbReference type="GO" id="GO:0019346">
    <property type="term" value="P:transsulfuration"/>
    <property type="evidence" value="ECO:0007669"/>
    <property type="project" value="InterPro"/>
</dbReference>
<evidence type="ECO:0000256" key="3">
    <source>
        <dbReference type="PIRSR" id="PIRSR001434-2"/>
    </source>
</evidence>
<dbReference type="InterPro" id="IPR015422">
    <property type="entry name" value="PyrdxlP-dep_Trfase_small"/>
</dbReference>
<feature type="modified residue" description="N6-(pyridoxal phosphate)lysine" evidence="3">
    <location>
        <position position="209"/>
    </location>
</feature>
<evidence type="ECO:0000256" key="4">
    <source>
        <dbReference type="RuleBase" id="RU362118"/>
    </source>
</evidence>
<dbReference type="Gene3D" id="3.90.1150.10">
    <property type="entry name" value="Aspartate Aminotransferase, domain 1"/>
    <property type="match status" value="1"/>
</dbReference>
<dbReference type="RefSeq" id="WP_110856326.1">
    <property type="nucleotide sequence ID" value="NZ_QJSQ01000019.1"/>
</dbReference>
<evidence type="ECO:0000256" key="1">
    <source>
        <dbReference type="ARBA" id="ARBA00001933"/>
    </source>
</evidence>
<dbReference type="SUPFAM" id="SSF53383">
    <property type="entry name" value="PLP-dependent transferases"/>
    <property type="match status" value="1"/>
</dbReference>
<dbReference type="OrthoDB" id="9805807at2"/>
<dbReference type="PANTHER" id="PTHR11808">
    <property type="entry name" value="TRANS-SULFURATION ENZYME FAMILY MEMBER"/>
    <property type="match status" value="1"/>
</dbReference>
<evidence type="ECO:0000313" key="6">
    <source>
        <dbReference type="Proteomes" id="UP000247772"/>
    </source>
</evidence>
<protein>
    <submittedName>
        <fullName evidence="5">Cystathionine gamma-synthase</fullName>
    </submittedName>
</protein>
<sequence>MNPSLDHLAPSTVAILTDRDYSEELGISADLHQSVGYVFLNDEHKAELTRPLTGMSYTRRNNPTSARFAKVMAQLERAETGMTFASGVGAIATTLTALTDAGDHLVAQASQFAETTRFMEGVLGKYGVQTTRVDQTSVDAFERAITRHTKLIYIETPSNPLLHLTDLKAIADMAKAKGIVTVADNTLATPVNQRPHESGIDIVVHSVTKYIGGHNDLMAGCVTGSRELVERIWDTSYTTGAAGAPFNTWLALRGIRTLGLRMKQHNANGHAIAACLERHPAVKAVYYPGLESHPQHELAKRQMSGFGGVVTFELRSGYDAAHRFIEQLKIPTHSGGLGGINSTVLQPASFFGNRLPGSGSPRWG</sequence>